<keyword evidence="1" id="KW-0472">Membrane</keyword>
<dbReference type="RefSeq" id="WP_278316054.1">
    <property type="nucleotide sequence ID" value="NZ_CP121464.1"/>
</dbReference>
<accession>A0ABY8HXX3</accession>
<feature type="transmembrane region" description="Helical" evidence="1">
    <location>
        <begin position="45"/>
        <end position="62"/>
    </location>
</feature>
<proteinExistence type="predicted"/>
<reference evidence="2 3" key="1">
    <citation type="submission" date="2023-04" db="EMBL/GenBank/DDBJ databases">
        <title>Nanopore sequencing of Janthinobacterium from water.</title>
        <authorList>
            <person name="Ciuchcinski K."/>
            <person name="Rokowska A."/>
            <person name="Dziewit L."/>
        </authorList>
    </citation>
    <scope>NUCLEOTIDE SEQUENCE [LARGE SCALE GENOMIC DNA]</scope>
    <source>
        <strain evidence="2 3">DEMB2</strain>
    </source>
</reference>
<name>A0ABY8HXX3_9BURK</name>
<keyword evidence="3" id="KW-1185">Reference proteome</keyword>
<dbReference type="EMBL" id="CP121464">
    <property type="protein sequence ID" value="WFR77475.1"/>
    <property type="molecule type" value="Genomic_DNA"/>
</dbReference>
<gene>
    <name evidence="2" type="ORF">P9875_17270</name>
</gene>
<evidence type="ECO:0000313" key="3">
    <source>
        <dbReference type="Proteomes" id="UP001219584"/>
    </source>
</evidence>
<keyword evidence="1" id="KW-0812">Transmembrane</keyword>
<dbReference type="Proteomes" id="UP001219584">
    <property type="component" value="Chromosome"/>
</dbReference>
<keyword evidence="1" id="KW-1133">Transmembrane helix</keyword>
<evidence type="ECO:0000313" key="2">
    <source>
        <dbReference type="EMBL" id="WFR77475.1"/>
    </source>
</evidence>
<protein>
    <submittedName>
        <fullName evidence="2">Uncharacterized protein</fullName>
    </submittedName>
</protein>
<feature type="transmembrane region" description="Helical" evidence="1">
    <location>
        <begin position="74"/>
        <end position="91"/>
    </location>
</feature>
<evidence type="ECO:0000256" key="1">
    <source>
        <dbReference type="SAM" id="Phobius"/>
    </source>
</evidence>
<sequence>MAEKQALGHPPQWQMPNLPLRSPHFRVSMAFLPSRAHPEFMMTEYLPALIWSLSAFACLFIAKRRALRITAIRAVLVTFLGPFVIPFVLAARPEIRR</sequence>
<organism evidence="2 3">
    <name type="scientific">Janthinobacterium rivuli</name>
    <dbReference type="NCBI Taxonomy" id="2751478"/>
    <lineage>
        <taxon>Bacteria</taxon>
        <taxon>Pseudomonadati</taxon>
        <taxon>Pseudomonadota</taxon>
        <taxon>Betaproteobacteria</taxon>
        <taxon>Burkholderiales</taxon>
        <taxon>Oxalobacteraceae</taxon>
        <taxon>Janthinobacterium</taxon>
    </lineage>
</organism>